<sequence>MASRGVLPLPVRGIQKGQVHVSSPSRSDHINSRCKLPRGVLAGSLATLAALAPCSARNREGRWRRQATARRRASFTADDVVVVYDRNSKQAGEVVVAIEEDSAMAPRPVAYAIVPSSDSSALVELARQRQLSDGCMERLQRDASACAVLPGGAMIEDQNMQLAVIWKLGHRKRLLRAHEESLDSLEGLQGGPGRSTVKRSLHNGSRRRFDDPAFVGKYGSDYKIHTRRNLLRKHMVADLMDMYDEIVADEEWSEDEWVEGDWLEDDDTLSESSFYTCGTASTAASTCDQSRSLETSTKTAKTSNRWDEAIGRASMIAKKYTRPTKSSVVSEPTKKQNAPHKATTLTEVLRAKHNIKLVSPGSSDSQHDSLQRFQMDFLERFLPSISSGLRGVFRNEIVLRAASTSKPVYDRFCRSQTQKQGNLCAVFHGTDQANLPSIYEKGLLVPGGGKGVSVRNGASHGNGIYTAKTHNPALSFGFCRGETRPMLVCGVLDDAVALARPYKLGNHTVTAESQHVRHVGDAIVVFDESRVVPLFEAWEPGLCANYAPIVPPARSPIIPAVVAQLRPAVPIMPTKSYKGGPKTRLPRSRGSQERG</sequence>
<feature type="region of interest" description="Disordered" evidence="1">
    <location>
        <begin position="321"/>
        <end position="341"/>
    </location>
</feature>
<dbReference type="SUPFAM" id="SSF56399">
    <property type="entry name" value="ADP-ribosylation"/>
    <property type="match status" value="1"/>
</dbReference>
<accession>A0A812H6J4</accession>
<evidence type="ECO:0000313" key="4">
    <source>
        <dbReference type="Proteomes" id="UP000604046"/>
    </source>
</evidence>
<organism evidence="3 4">
    <name type="scientific">Symbiodinium natans</name>
    <dbReference type="NCBI Taxonomy" id="878477"/>
    <lineage>
        <taxon>Eukaryota</taxon>
        <taxon>Sar</taxon>
        <taxon>Alveolata</taxon>
        <taxon>Dinophyceae</taxon>
        <taxon>Suessiales</taxon>
        <taxon>Symbiodiniaceae</taxon>
        <taxon>Symbiodinium</taxon>
    </lineage>
</organism>
<feature type="domain" description="PARP catalytic" evidence="2">
    <location>
        <begin position="410"/>
        <end position="514"/>
    </location>
</feature>
<gene>
    <name evidence="3" type="ORF">SNAT2548_LOCUS1054</name>
</gene>
<proteinExistence type="predicted"/>
<protein>
    <recommendedName>
        <fullName evidence="2">PARP catalytic domain-containing protein</fullName>
    </recommendedName>
</protein>
<dbReference type="Gene3D" id="3.90.228.10">
    <property type="match status" value="1"/>
</dbReference>
<dbReference type="InterPro" id="IPR012317">
    <property type="entry name" value="Poly(ADP-ribose)pol_cat_dom"/>
</dbReference>
<dbReference type="GO" id="GO:0003950">
    <property type="term" value="F:NAD+ poly-ADP-ribosyltransferase activity"/>
    <property type="evidence" value="ECO:0007669"/>
    <property type="project" value="InterPro"/>
</dbReference>
<feature type="region of interest" description="Disordered" evidence="1">
    <location>
        <begin position="573"/>
        <end position="595"/>
    </location>
</feature>
<reference evidence="3" key="1">
    <citation type="submission" date="2021-02" db="EMBL/GenBank/DDBJ databases">
        <authorList>
            <person name="Dougan E. K."/>
            <person name="Rhodes N."/>
            <person name="Thang M."/>
            <person name="Chan C."/>
        </authorList>
    </citation>
    <scope>NUCLEOTIDE SEQUENCE</scope>
</reference>
<feature type="region of interest" description="Disordered" evidence="1">
    <location>
        <begin position="185"/>
        <end position="204"/>
    </location>
</feature>
<dbReference type="AlphaFoldDB" id="A0A812H6J4"/>
<keyword evidence="4" id="KW-1185">Reference proteome</keyword>
<dbReference type="Pfam" id="PF00644">
    <property type="entry name" value="PARP"/>
    <property type="match status" value="1"/>
</dbReference>
<name>A0A812H6J4_9DINO</name>
<evidence type="ECO:0000313" key="3">
    <source>
        <dbReference type="EMBL" id="CAE6936583.1"/>
    </source>
</evidence>
<dbReference type="EMBL" id="CAJNDS010000055">
    <property type="protein sequence ID" value="CAE6936583.1"/>
    <property type="molecule type" value="Genomic_DNA"/>
</dbReference>
<dbReference type="Proteomes" id="UP000604046">
    <property type="component" value="Unassembled WGS sequence"/>
</dbReference>
<comment type="caution">
    <text evidence="3">The sequence shown here is derived from an EMBL/GenBank/DDBJ whole genome shotgun (WGS) entry which is preliminary data.</text>
</comment>
<evidence type="ECO:0000256" key="1">
    <source>
        <dbReference type="SAM" id="MobiDB-lite"/>
    </source>
</evidence>
<evidence type="ECO:0000259" key="2">
    <source>
        <dbReference type="Pfam" id="PF00644"/>
    </source>
</evidence>
<dbReference type="OrthoDB" id="433699at2759"/>